<gene>
    <name evidence="2" type="ORF">J3D65DRAFT_642712</name>
</gene>
<comment type="caution">
    <text evidence="2">The sequence shown here is derived from an EMBL/GenBank/DDBJ whole genome shotgun (WGS) entry which is preliminary data.</text>
</comment>
<dbReference type="SMART" id="SM00248">
    <property type="entry name" value="ANK"/>
    <property type="match status" value="2"/>
</dbReference>
<keyword evidence="1" id="KW-0732">Signal</keyword>
<protein>
    <recommendedName>
        <fullName evidence="4">Ankyrin repeat protein</fullName>
    </recommendedName>
</protein>
<organism evidence="2 3">
    <name type="scientific">Phyllosticta citribraziliensis</name>
    <dbReference type="NCBI Taxonomy" id="989973"/>
    <lineage>
        <taxon>Eukaryota</taxon>
        <taxon>Fungi</taxon>
        <taxon>Dikarya</taxon>
        <taxon>Ascomycota</taxon>
        <taxon>Pezizomycotina</taxon>
        <taxon>Dothideomycetes</taxon>
        <taxon>Dothideomycetes incertae sedis</taxon>
        <taxon>Botryosphaeriales</taxon>
        <taxon>Phyllostictaceae</taxon>
        <taxon>Phyllosticta</taxon>
    </lineage>
</organism>
<dbReference type="GeneID" id="92034926"/>
<keyword evidence="3" id="KW-1185">Reference proteome</keyword>
<dbReference type="Gene3D" id="1.25.40.20">
    <property type="entry name" value="Ankyrin repeat-containing domain"/>
    <property type="match status" value="1"/>
</dbReference>
<proteinExistence type="predicted"/>
<evidence type="ECO:0000313" key="2">
    <source>
        <dbReference type="EMBL" id="KAK7529657.1"/>
    </source>
</evidence>
<reference evidence="2 3" key="1">
    <citation type="submission" date="2024-04" db="EMBL/GenBank/DDBJ databases">
        <title>Phyllosticta paracitricarpa is synonymous to the EU quarantine fungus P. citricarpa based on phylogenomic analyses.</title>
        <authorList>
            <consortium name="Lawrence Berkeley National Laboratory"/>
            <person name="Van ingen-buijs V.A."/>
            <person name="Van westerhoven A.C."/>
            <person name="Haridas S."/>
            <person name="Skiadas P."/>
            <person name="Martin F."/>
            <person name="Groenewald J.Z."/>
            <person name="Crous P.W."/>
            <person name="Seidl M.F."/>
        </authorList>
    </citation>
    <scope>NUCLEOTIDE SEQUENCE [LARGE SCALE GENOMIC DNA]</scope>
    <source>
        <strain evidence="2 3">CPC 17464</strain>
    </source>
</reference>
<evidence type="ECO:0000256" key="1">
    <source>
        <dbReference type="SAM" id="SignalP"/>
    </source>
</evidence>
<dbReference type="InterPro" id="IPR002110">
    <property type="entry name" value="Ankyrin_rpt"/>
</dbReference>
<feature type="chain" id="PRO_5047403517" description="Ankyrin repeat protein" evidence="1">
    <location>
        <begin position="25"/>
        <end position="103"/>
    </location>
</feature>
<evidence type="ECO:0000313" key="3">
    <source>
        <dbReference type="Proteomes" id="UP001360953"/>
    </source>
</evidence>
<dbReference type="RefSeq" id="XP_066650107.1">
    <property type="nucleotide sequence ID" value="XM_066802020.1"/>
</dbReference>
<dbReference type="EMBL" id="JBBPEH010000016">
    <property type="protein sequence ID" value="KAK7529657.1"/>
    <property type="molecule type" value="Genomic_DNA"/>
</dbReference>
<dbReference type="Pfam" id="PF12796">
    <property type="entry name" value="Ank_2"/>
    <property type="match status" value="1"/>
</dbReference>
<dbReference type="InterPro" id="IPR036770">
    <property type="entry name" value="Ankyrin_rpt-contain_sf"/>
</dbReference>
<sequence>MLENRVKALLIYTAFFLCVENCHTQAVEVLLDHGIEVDSRDLEWQTPLHRAVVLNCWPIMKLLLSRQACLDWRMWLPESGTNSVEGEILSQLFGSSDWLGPVS</sequence>
<accession>A0ABR1L342</accession>
<feature type="signal peptide" evidence="1">
    <location>
        <begin position="1"/>
        <end position="24"/>
    </location>
</feature>
<name>A0ABR1L342_9PEZI</name>
<dbReference type="Proteomes" id="UP001360953">
    <property type="component" value="Unassembled WGS sequence"/>
</dbReference>
<evidence type="ECO:0008006" key="4">
    <source>
        <dbReference type="Google" id="ProtNLM"/>
    </source>
</evidence>
<dbReference type="SUPFAM" id="SSF48403">
    <property type="entry name" value="Ankyrin repeat"/>
    <property type="match status" value="1"/>
</dbReference>